<gene>
    <name evidence="7" type="ORF">PENTCL1PPCAC_22148</name>
</gene>
<comment type="subcellular location">
    <subcellularLocation>
        <location evidence="1">Nucleus</location>
    </subcellularLocation>
</comment>
<reference evidence="7" key="1">
    <citation type="submission" date="2023-10" db="EMBL/GenBank/DDBJ databases">
        <title>Genome assembly of Pristionchus species.</title>
        <authorList>
            <person name="Yoshida K."/>
            <person name="Sommer R.J."/>
        </authorList>
    </citation>
    <scope>NUCLEOTIDE SEQUENCE</scope>
    <source>
        <strain evidence="7">RS0144</strain>
    </source>
</reference>
<keyword evidence="3 4" id="KW-0539">Nucleus</keyword>
<dbReference type="GO" id="GO:0001228">
    <property type="term" value="F:DNA-binding transcription activator activity, RNA polymerase II-specific"/>
    <property type="evidence" value="ECO:0007669"/>
    <property type="project" value="TreeGrafter"/>
</dbReference>
<dbReference type="Proteomes" id="UP001432027">
    <property type="component" value="Unassembled WGS sequence"/>
</dbReference>
<feature type="non-terminal residue" evidence="7">
    <location>
        <position position="303"/>
    </location>
</feature>
<sequence length="303" mass="33851">QQLQQQQQQHQQQQLQMAQDPVTGAWAPIGAPDGMPFGSLKVSAHSVTPYSDATNCKKSSTHIKRPMNAFMVWSQLERRKICEHQPDMHNAEISKRLGQRWRELPEDEKAPFVAEAERLRVMHMQEYPDYKYKPRKKPKKNPDGTPILTVPGGASPASPGCISGTIGAPGPIGPNPGAANRNAKKRPLSNFGEQQQQQTHAYPMGKSMKIDHDGIRMSTVPPPWMQMDMDMKSPGIKLEPRHFHPSYPSPSEFGQAPLTPESGFYEDYYAQGFAAGSPPGMILQQGQQQQPPACLMQLQEHQR</sequence>
<dbReference type="PANTHER" id="PTHR10270:SF323">
    <property type="entry name" value="TRANSCRIPTION FACTOR SOX-14-RELATED"/>
    <property type="match status" value="1"/>
</dbReference>
<dbReference type="SUPFAM" id="SSF47095">
    <property type="entry name" value="HMG-box"/>
    <property type="match status" value="1"/>
</dbReference>
<dbReference type="GO" id="GO:0000978">
    <property type="term" value="F:RNA polymerase II cis-regulatory region sequence-specific DNA binding"/>
    <property type="evidence" value="ECO:0007669"/>
    <property type="project" value="TreeGrafter"/>
</dbReference>
<feature type="region of interest" description="Disordered" evidence="5">
    <location>
        <begin position="280"/>
        <end position="303"/>
    </location>
</feature>
<dbReference type="InterPro" id="IPR009071">
    <property type="entry name" value="HMG_box_dom"/>
</dbReference>
<dbReference type="InterPro" id="IPR050140">
    <property type="entry name" value="SRY-related_HMG-box_TF-like"/>
</dbReference>
<protein>
    <recommendedName>
        <fullName evidence="6">HMG box domain-containing protein</fullName>
    </recommendedName>
</protein>
<evidence type="ECO:0000313" key="8">
    <source>
        <dbReference type="Proteomes" id="UP001432027"/>
    </source>
</evidence>
<dbReference type="PROSITE" id="PS50118">
    <property type="entry name" value="HMG_BOX_2"/>
    <property type="match status" value="1"/>
</dbReference>
<evidence type="ECO:0000256" key="2">
    <source>
        <dbReference type="ARBA" id="ARBA00023125"/>
    </source>
</evidence>
<evidence type="ECO:0000256" key="4">
    <source>
        <dbReference type="PROSITE-ProRule" id="PRU00267"/>
    </source>
</evidence>
<dbReference type="GO" id="GO:0000122">
    <property type="term" value="P:negative regulation of transcription by RNA polymerase II"/>
    <property type="evidence" value="ECO:0007669"/>
    <property type="project" value="TreeGrafter"/>
</dbReference>
<comment type="caution">
    <text evidence="7">The sequence shown here is derived from an EMBL/GenBank/DDBJ whole genome shotgun (WGS) entry which is preliminary data.</text>
</comment>
<dbReference type="EMBL" id="BTSX01000005">
    <property type="protein sequence ID" value="GMS99973.1"/>
    <property type="molecule type" value="Genomic_DNA"/>
</dbReference>
<feature type="region of interest" description="Disordered" evidence="5">
    <location>
        <begin position="131"/>
        <end position="201"/>
    </location>
</feature>
<evidence type="ECO:0000259" key="6">
    <source>
        <dbReference type="PROSITE" id="PS50118"/>
    </source>
</evidence>
<dbReference type="InterPro" id="IPR036910">
    <property type="entry name" value="HMG_box_dom_sf"/>
</dbReference>
<evidence type="ECO:0000313" key="7">
    <source>
        <dbReference type="EMBL" id="GMS99973.1"/>
    </source>
</evidence>
<evidence type="ECO:0000256" key="5">
    <source>
        <dbReference type="SAM" id="MobiDB-lite"/>
    </source>
</evidence>
<organism evidence="7 8">
    <name type="scientific">Pristionchus entomophagus</name>
    <dbReference type="NCBI Taxonomy" id="358040"/>
    <lineage>
        <taxon>Eukaryota</taxon>
        <taxon>Metazoa</taxon>
        <taxon>Ecdysozoa</taxon>
        <taxon>Nematoda</taxon>
        <taxon>Chromadorea</taxon>
        <taxon>Rhabditida</taxon>
        <taxon>Rhabditina</taxon>
        <taxon>Diplogasteromorpha</taxon>
        <taxon>Diplogasteroidea</taxon>
        <taxon>Neodiplogasteridae</taxon>
        <taxon>Pristionchus</taxon>
    </lineage>
</organism>
<dbReference type="CDD" id="cd22029">
    <property type="entry name" value="HMG-box_SoxC"/>
    <property type="match status" value="1"/>
</dbReference>
<dbReference type="Pfam" id="PF00505">
    <property type="entry name" value="HMG_box"/>
    <property type="match status" value="1"/>
</dbReference>
<dbReference type="GO" id="GO:0007420">
    <property type="term" value="P:brain development"/>
    <property type="evidence" value="ECO:0007669"/>
    <property type="project" value="TreeGrafter"/>
</dbReference>
<feature type="domain" description="HMG box" evidence="6">
    <location>
        <begin position="63"/>
        <end position="131"/>
    </location>
</feature>
<proteinExistence type="predicted"/>
<dbReference type="Gene3D" id="1.10.30.10">
    <property type="entry name" value="High mobility group box domain"/>
    <property type="match status" value="1"/>
</dbReference>
<evidence type="ECO:0000256" key="3">
    <source>
        <dbReference type="ARBA" id="ARBA00023242"/>
    </source>
</evidence>
<name>A0AAV5TZH7_9BILA</name>
<feature type="compositionally biased region" description="Low complexity" evidence="5">
    <location>
        <begin position="1"/>
        <end position="16"/>
    </location>
</feature>
<dbReference type="AlphaFoldDB" id="A0AAV5TZH7"/>
<feature type="compositionally biased region" description="Polar residues" evidence="5">
    <location>
        <begin position="191"/>
        <end position="200"/>
    </location>
</feature>
<keyword evidence="2 4" id="KW-0238">DNA-binding</keyword>
<evidence type="ECO:0000256" key="1">
    <source>
        <dbReference type="ARBA" id="ARBA00004123"/>
    </source>
</evidence>
<accession>A0AAV5TZH7</accession>
<dbReference type="GO" id="GO:0030182">
    <property type="term" value="P:neuron differentiation"/>
    <property type="evidence" value="ECO:0007669"/>
    <property type="project" value="TreeGrafter"/>
</dbReference>
<dbReference type="PANTHER" id="PTHR10270">
    <property type="entry name" value="SOX TRANSCRIPTION FACTOR"/>
    <property type="match status" value="1"/>
</dbReference>
<dbReference type="SMART" id="SM00398">
    <property type="entry name" value="HMG"/>
    <property type="match status" value="1"/>
</dbReference>
<feature type="region of interest" description="Disordered" evidence="5">
    <location>
        <begin position="1"/>
        <end position="30"/>
    </location>
</feature>
<feature type="DNA-binding region" description="HMG box" evidence="4">
    <location>
        <begin position="63"/>
        <end position="131"/>
    </location>
</feature>
<dbReference type="GO" id="GO:0005634">
    <property type="term" value="C:nucleus"/>
    <property type="evidence" value="ECO:0007669"/>
    <property type="project" value="UniProtKB-SubCell"/>
</dbReference>
<keyword evidence="8" id="KW-1185">Reference proteome</keyword>
<feature type="non-terminal residue" evidence="7">
    <location>
        <position position="1"/>
    </location>
</feature>
<dbReference type="FunFam" id="1.10.30.10:FF:000007">
    <property type="entry name" value="Transcription factor SOX"/>
    <property type="match status" value="1"/>
</dbReference>